<dbReference type="AlphaFoldDB" id="A0A2P2N0G7"/>
<reference evidence="1" key="1">
    <citation type="submission" date="2018-02" db="EMBL/GenBank/DDBJ databases">
        <title>Rhizophora mucronata_Transcriptome.</title>
        <authorList>
            <person name="Meera S.P."/>
            <person name="Sreeshan A."/>
            <person name="Augustine A."/>
        </authorList>
    </citation>
    <scope>NUCLEOTIDE SEQUENCE</scope>
    <source>
        <tissue evidence="1">Leaf</tissue>
    </source>
</reference>
<sequence>MTGIMLYFLSNLFLSKERQMGGTGIKFS</sequence>
<protein>
    <submittedName>
        <fullName evidence="1">Uncharacterized protein</fullName>
    </submittedName>
</protein>
<accession>A0A2P2N0G7</accession>
<proteinExistence type="predicted"/>
<name>A0A2P2N0G7_RHIMU</name>
<dbReference type="EMBL" id="GGEC01055457">
    <property type="protein sequence ID" value="MBX35941.1"/>
    <property type="molecule type" value="Transcribed_RNA"/>
</dbReference>
<organism evidence="1">
    <name type="scientific">Rhizophora mucronata</name>
    <name type="common">Asiatic mangrove</name>
    <dbReference type="NCBI Taxonomy" id="61149"/>
    <lineage>
        <taxon>Eukaryota</taxon>
        <taxon>Viridiplantae</taxon>
        <taxon>Streptophyta</taxon>
        <taxon>Embryophyta</taxon>
        <taxon>Tracheophyta</taxon>
        <taxon>Spermatophyta</taxon>
        <taxon>Magnoliopsida</taxon>
        <taxon>eudicotyledons</taxon>
        <taxon>Gunneridae</taxon>
        <taxon>Pentapetalae</taxon>
        <taxon>rosids</taxon>
        <taxon>fabids</taxon>
        <taxon>Malpighiales</taxon>
        <taxon>Rhizophoraceae</taxon>
        <taxon>Rhizophora</taxon>
    </lineage>
</organism>
<evidence type="ECO:0000313" key="1">
    <source>
        <dbReference type="EMBL" id="MBX35941.1"/>
    </source>
</evidence>